<evidence type="ECO:0000256" key="5">
    <source>
        <dbReference type="ARBA" id="ARBA00022989"/>
    </source>
</evidence>
<evidence type="ECO:0000256" key="4">
    <source>
        <dbReference type="ARBA" id="ARBA00022692"/>
    </source>
</evidence>
<keyword evidence="4 8" id="KW-0812">Transmembrane</keyword>
<sequence length="512" mass="53469">MPDRPGDQTPAAKPTAAASQHPEPTGAQPSGSSVTPPEPSGALDRYFEITKRGSTIGREIRGGLTTFFTMAYIVVLNPIILTAAADVTGAQLPFAAVASTTALVAAVMTILMGVFGKYPMALAAGLGINAQVAALAQFQLPWPQIMGLVVLEGVLVTVLVVTGFRRAVFEAIPHQLKVAISVGIGLFLTFIGLKDAGFTAAHESGAPVLMGQFGELKGWPVLVFVIGVLLMAVLYAKKVRGAILISIIVTTVLAVIVERVAKIGPAVAGGEVVNPTGWQLNVPSLPERVVDVPDLSIIGDIDLFGAFKLSAVGALLIIFTLMLADFFDTMGTTVAVGSEAGLLDKDGNPPYLNRILLVDSVAAMGGGAASVSSNTSYIESTAGVADGARTGLASVVTGLGFIVAMFFAPLVNIVPSEAAAPALIIVGALMITQAKELDLHELTDVIPIFLTIALMPFTYSITNGIGAGFIAWVLLRVVTGRARELHWLMWIITVLFVIYFAIDPIRQLFGIA</sequence>
<dbReference type="KEGG" id="eke:EK0264_13120"/>
<feature type="region of interest" description="Disordered" evidence="7">
    <location>
        <begin position="1"/>
        <end position="42"/>
    </location>
</feature>
<gene>
    <name evidence="9" type="ORF">EK0264_13120</name>
</gene>
<feature type="transmembrane region" description="Helical" evidence="8">
    <location>
        <begin position="218"/>
        <end position="236"/>
    </location>
</feature>
<evidence type="ECO:0000256" key="2">
    <source>
        <dbReference type="ARBA" id="ARBA00005697"/>
    </source>
</evidence>
<dbReference type="Pfam" id="PF00860">
    <property type="entry name" value="Xan_ur_permease"/>
    <property type="match status" value="1"/>
</dbReference>
<dbReference type="InterPro" id="IPR045018">
    <property type="entry name" value="Azg-like"/>
</dbReference>
<dbReference type="GO" id="GO:0012505">
    <property type="term" value="C:endomembrane system"/>
    <property type="evidence" value="ECO:0007669"/>
    <property type="project" value="UniProtKB-SubCell"/>
</dbReference>
<evidence type="ECO:0000256" key="8">
    <source>
        <dbReference type="SAM" id="Phobius"/>
    </source>
</evidence>
<dbReference type="Proteomes" id="UP000463857">
    <property type="component" value="Chromosome"/>
</dbReference>
<reference evidence="9 10" key="1">
    <citation type="journal article" date="2018" name="Int. J. Syst. Evol. Microbiol.">
        <title>Epidermidibacterium keratini gen. nov., sp. nov., a member of the family Sporichthyaceae, isolated from keratin epidermis.</title>
        <authorList>
            <person name="Lee D.G."/>
            <person name="Trujillo M.E."/>
            <person name="Kang S."/>
            <person name="Nam J.J."/>
            <person name="Kim Y.J."/>
        </authorList>
    </citation>
    <scope>NUCLEOTIDE SEQUENCE [LARGE SCALE GENOMIC DNA]</scope>
    <source>
        <strain evidence="9 10">EPI-7</strain>
    </source>
</reference>
<dbReference type="InParanoid" id="A0A7L4YQR5"/>
<evidence type="ECO:0000256" key="7">
    <source>
        <dbReference type="SAM" id="MobiDB-lite"/>
    </source>
</evidence>
<feature type="transmembrane region" description="Helical" evidence="8">
    <location>
        <begin position="145"/>
        <end position="164"/>
    </location>
</feature>
<keyword evidence="6 8" id="KW-0472">Membrane</keyword>
<keyword evidence="5 8" id="KW-1133">Transmembrane helix</keyword>
<dbReference type="AlphaFoldDB" id="A0A7L4YQR5"/>
<keyword evidence="10" id="KW-1185">Reference proteome</keyword>
<proteinExistence type="inferred from homology"/>
<feature type="transmembrane region" description="Helical" evidence="8">
    <location>
        <begin position="303"/>
        <end position="324"/>
    </location>
</feature>
<dbReference type="PANTHER" id="PTHR43337:SF1">
    <property type="entry name" value="XANTHINE_URACIL PERMEASE C887.17-RELATED"/>
    <property type="match status" value="1"/>
</dbReference>
<name>A0A7L4YQR5_9ACTN</name>
<dbReference type="GO" id="GO:0005345">
    <property type="term" value="F:purine nucleobase transmembrane transporter activity"/>
    <property type="evidence" value="ECO:0007669"/>
    <property type="project" value="TreeGrafter"/>
</dbReference>
<feature type="transmembrane region" description="Helical" evidence="8">
    <location>
        <begin position="391"/>
        <end position="411"/>
    </location>
</feature>
<feature type="transmembrane region" description="Helical" evidence="8">
    <location>
        <begin position="176"/>
        <end position="193"/>
    </location>
</feature>
<dbReference type="InterPro" id="IPR006043">
    <property type="entry name" value="NCS2"/>
</dbReference>
<feature type="transmembrane region" description="Helical" evidence="8">
    <location>
        <begin position="446"/>
        <end position="473"/>
    </location>
</feature>
<evidence type="ECO:0000313" key="10">
    <source>
        <dbReference type="Proteomes" id="UP000463857"/>
    </source>
</evidence>
<comment type="similarity">
    <text evidence="2">Belongs to the nucleobase:cation symporter-2 (NCS2) (TC 2.A.40) family. Azg-like subfamily.</text>
</comment>
<accession>A0A7L4YQR5</accession>
<dbReference type="GO" id="GO:0005886">
    <property type="term" value="C:plasma membrane"/>
    <property type="evidence" value="ECO:0007669"/>
    <property type="project" value="TreeGrafter"/>
</dbReference>
<dbReference type="EMBL" id="CP047156">
    <property type="protein sequence ID" value="QHC01139.1"/>
    <property type="molecule type" value="Genomic_DNA"/>
</dbReference>
<dbReference type="OrthoDB" id="9808458at2"/>
<comment type="subcellular location">
    <subcellularLocation>
        <location evidence="1">Endomembrane system</location>
        <topology evidence="1">Multi-pass membrane protein</topology>
    </subcellularLocation>
</comment>
<feature type="transmembrane region" description="Helical" evidence="8">
    <location>
        <begin position="485"/>
        <end position="502"/>
    </location>
</feature>
<feature type="transmembrane region" description="Helical" evidence="8">
    <location>
        <begin position="92"/>
        <end position="114"/>
    </location>
</feature>
<protein>
    <submittedName>
        <fullName evidence="9">NCS2 family permease</fullName>
    </submittedName>
</protein>
<evidence type="ECO:0000256" key="6">
    <source>
        <dbReference type="ARBA" id="ARBA00023136"/>
    </source>
</evidence>
<dbReference type="RefSeq" id="WP_159546276.1">
    <property type="nucleotide sequence ID" value="NZ_CP047156.1"/>
</dbReference>
<dbReference type="PANTHER" id="PTHR43337">
    <property type="entry name" value="XANTHINE/URACIL PERMEASE C887.17-RELATED"/>
    <property type="match status" value="1"/>
</dbReference>
<evidence type="ECO:0000313" key="9">
    <source>
        <dbReference type="EMBL" id="QHC01139.1"/>
    </source>
</evidence>
<organism evidence="9 10">
    <name type="scientific">Epidermidibacterium keratini</name>
    <dbReference type="NCBI Taxonomy" id="1891644"/>
    <lineage>
        <taxon>Bacteria</taxon>
        <taxon>Bacillati</taxon>
        <taxon>Actinomycetota</taxon>
        <taxon>Actinomycetes</taxon>
        <taxon>Sporichthyales</taxon>
        <taxon>Sporichthyaceae</taxon>
        <taxon>Epidermidibacterium</taxon>
    </lineage>
</organism>
<feature type="transmembrane region" description="Helical" evidence="8">
    <location>
        <begin position="121"/>
        <end position="139"/>
    </location>
</feature>
<evidence type="ECO:0000256" key="1">
    <source>
        <dbReference type="ARBA" id="ARBA00004127"/>
    </source>
</evidence>
<feature type="transmembrane region" description="Helical" evidence="8">
    <location>
        <begin position="243"/>
        <end position="261"/>
    </location>
</feature>
<keyword evidence="3" id="KW-0813">Transport</keyword>
<evidence type="ECO:0000256" key="3">
    <source>
        <dbReference type="ARBA" id="ARBA00022448"/>
    </source>
</evidence>
<feature type="transmembrane region" description="Helical" evidence="8">
    <location>
        <begin position="60"/>
        <end position="80"/>
    </location>
</feature>